<keyword evidence="8 14" id="KW-0675">Receptor</keyword>
<comment type="subcellular location">
    <subcellularLocation>
        <location evidence="1 10">Cell outer membrane</location>
        <topology evidence="1 10">Multi-pass membrane protein</topology>
    </subcellularLocation>
</comment>
<protein>
    <submittedName>
        <fullName evidence="14">TonB-dependent receptor</fullName>
    </submittedName>
</protein>
<reference evidence="15" key="1">
    <citation type="journal article" date="2019" name="Int. J. Syst. Evol. Microbiol.">
        <title>The Global Catalogue of Microorganisms (GCM) 10K type strain sequencing project: providing services to taxonomists for standard genome sequencing and annotation.</title>
        <authorList>
            <consortium name="The Broad Institute Genomics Platform"/>
            <consortium name="The Broad Institute Genome Sequencing Center for Infectious Disease"/>
            <person name="Wu L."/>
            <person name="Ma J."/>
        </authorList>
    </citation>
    <scope>NUCLEOTIDE SEQUENCE [LARGE SCALE GENOMIC DNA]</scope>
    <source>
        <strain evidence="15">JCM 17664</strain>
    </source>
</reference>
<name>A0ABP8G850_9BACT</name>
<dbReference type="InterPro" id="IPR000531">
    <property type="entry name" value="Beta-barrel_TonB"/>
</dbReference>
<dbReference type="Pfam" id="PF07715">
    <property type="entry name" value="Plug"/>
    <property type="match status" value="1"/>
</dbReference>
<evidence type="ECO:0000256" key="8">
    <source>
        <dbReference type="ARBA" id="ARBA00023170"/>
    </source>
</evidence>
<evidence type="ECO:0000256" key="5">
    <source>
        <dbReference type="ARBA" id="ARBA00022729"/>
    </source>
</evidence>
<keyword evidence="7 10" id="KW-0472">Membrane</keyword>
<dbReference type="InterPro" id="IPR036942">
    <property type="entry name" value="Beta-barrel_TonB_sf"/>
</dbReference>
<sequence>MSPSAKGQNLTGHDKIILSGMVKNRAQQAVPFASLKIRGTDEGTTTDSLGRFSFSASASGEQTLVVSSIGFNTYTQPVNLQGKDITMQIVLQPRRQELQGVVISAGSFEASDKAKGASLTPMDAVTVAGSNNDLATALRSLPGAQQIGEQAGLFVRGGTGEETKQFIDGMLMPFPNYPSIPGLPQPARVDPFLFQGILFSSGGYSALYGEAMSSALILNSVDLPDRSSADFSAFLPGNLSAGFQKITGDKKGSYGISGSYNNQHLYNRIVPQEPDYFYGPEYYNGNANLGRKIGKTGMLKLYVSWDHGHTALRNPDVDSLSLKSAYTSKSRNLYAHVNYRQLLGDSWKISAGLAYDDNRDEVNTRLLDRDNQQVFLSHDPYRYKNSDFLTRSVFAQGRLVLTHMFGRNQSIDFGAEHFYTRDRFTHNDSLSALTDHLSAVFAEGNLQLSSHISARAGLRMEYSSLLGRTTWSPRLSLAYRISDGAQFNAAYGMFYQKPDNVYLFANRRLDFSRADHYVINFTRKADNRFFRIEAYYKQYHDLVKTDPAYDNNGKGYAKGIELFWRDKKTIPDLDYWVSYTYLDTKRDFLDYPYTLRPAFTSPHTATLAVKKFFPGISTSVNVSYAFAAGRPYYDIAEQPEGPARVRDEGHTRAYNVVNLHIAYLFNMFKKWKQPAFSGVALGANNLLGTRQVFGYNYSSNGLNKIPVTPPARRYYFIGFFTSFGVDRTSDFMDNMDSNL</sequence>
<feature type="domain" description="TonB-dependent receptor plug" evidence="13">
    <location>
        <begin position="131"/>
        <end position="210"/>
    </location>
</feature>
<keyword evidence="9 10" id="KW-0998">Cell outer membrane</keyword>
<dbReference type="PANTHER" id="PTHR30069">
    <property type="entry name" value="TONB-DEPENDENT OUTER MEMBRANE RECEPTOR"/>
    <property type="match status" value="1"/>
</dbReference>
<evidence type="ECO:0000256" key="9">
    <source>
        <dbReference type="ARBA" id="ARBA00023237"/>
    </source>
</evidence>
<evidence type="ECO:0000256" key="1">
    <source>
        <dbReference type="ARBA" id="ARBA00004571"/>
    </source>
</evidence>
<dbReference type="SUPFAM" id="SSF49464">
    <property type="entry name" value="Carboxypeptidase regulatory domain-like"/>
    <property type="match status" value="1"/>
</dbReference>
<gene>
    <name evidence="14" type="ORF">GCM10023143_32050</name>
</gene>
<evidence type="ECO:0000256" key="7">
    <source>
        <dbReference type="ARBA" id="ARBA00023136"/>
    </source>
</evidence>
<dbReference type="InterPro" id="IPR012910">
    <property type="entry name" value="Plug_dom"/>
</dbReference>
<dbReference type="InterPro" id="IPR039426">
    <property type="entry name" value="TonB-dep_rcpt-like"/>
</dbReference>
<proteinExistence type="inferred from homology"/>
<evidence type="ECO:0000313" key="15">
    <source>
        <dbReference type="Proteomes" id="UP001501207"/>
    </source>
</evidence>
<evidence type="ECO:0000259" key="12">
    <source>
        <dbReference type="Pfam" id="PF00593"/>
    </source>
</evidence>
<evidence type="ECO:0000256" key="11">
    <source>
        <dbReference type="RuleBase" id="RU003357"/>
    </source>
</evidence>
<dbReference type="InterPro" id="IPR008969">
    <property type="entry name" value="CarboxyPept-like_regulatory"/>
</dbReference>
<evidence type="ECO:0000256" key="2">
    <source>
        <dbReference type="ARBA" id="ARBA00022448"/>
    </source>
</evidence>
<accession>A0ABP8G850</accession>
<evidence type="ECO:0000256" key="6">
    <source>
        <dbReference type="ARBA" id="ARBA00023077"/>
    </source>
</evidence>
<dbReference type="Gene3D" id="2.40.170.20">
    <property type="entry name" value="TonB-dependent receptor, beta-barrel domain"/>
    <property type="match status" value="1"/>
</dbReference>
<keyword evidence="6 11" id="KW-0798">TonB box</keyword>
<feature type="domain" description="TonB-dependent receptor-like beta-barrel" evidence="12">
    <location>
        <begin position="276"/>
        <end position="686"/>
    </location>
</feature>
<keyword evidence="15" id="KW-1185">Reference proteome</keyword>
<dbReference type="Gene3D" id="2.60.40.1120">
    <property type="entry name" value="Carboxypeptidase-like, regulatory domain"/>
    <property type="match status" value="1"/>
</dbReference>
<dbReference type="Pfam" id="PF00593">
    <property type="entry name" value="TonB_dep_Rec_b-barrel"/>
    <property type="match status" value="1"/>
</dbReference>
<keyword evidence="3 10" id="KW-1134">Transmembrane beta strand</keyword>
<comment type="similarity">
    <text evidence="10 11">Belongs to the TonB-dependent receptor family.</text>
</comment>
<dbReference type="PANTHER" id="PTHR30069:SF29">
    <property type="entry name" value="HEMOGLOBIN AND HEMOGLOBIN-HAPTOGLOBIN-BINDING PROTEIN 1-RELATED"/>
    <property type="match status" value="1"/>
</dbReference>
<evidence type="ECO:0000259" key="13">
    <source>
        <dbReference type="Pfam" id="PF07715"/>
    </source>
</evidence>
<comment type="caution">
    <text evidence="14">The sequence shown here is derived from an EMBL/GenBank/DDBJ whole genome shotgun (WGS) entry which is preliminary data.</text>
</comment>
<dbReference type="Proteomes" id="UP001501207">
    <property type="component" value="Unassembled WGS sequence"/>
</dbReference>
<evidence type="ECO:0000256" key="3">
    <source>
        <dbReference type="ARBA" id="ARBA00022452"/>
    </source>
</evidence>
<keyword evidence="2 10" id="KW-0813">Transport</keyword>
<dbReference type="SUPFAM" id="SSF56935">
    <property type="entry name" value="Porins"/>
    <property type="match status" value="1"/>
</dbReference>
<evidence type="ECO:0000313" key="14">
    <source>
        <dbReference type="EMBL" id="GAA4318941.1"/>
    </source>
</evidence>
<organism evidence="14 15">
    <name type="scientific">Compostibacter hankyongensis</name>
    <dbReference type="NCBI Taxonomy" id="1007089"/>
    <lineage>
        <taxon>Bacteria</taxon>
        <taxon>Pseudomonadati</taxon>
        <taxon>Bacteroidota</taxon>
        <taxon>Chitinophagia</taxon>
        <taxon>Chitinophagales</taxon>
        <taxon>Chitinophagaceae</taxon>
        <taxon>Compostibacter</taxon>
    </lineage>
</organism>
<evidence type="ECO:0000256" key="10">
    <source>
        <dbReference type="PROSITE-ProRule" id="PRU01360"/>
    </source>
</evidence>
<keyword evidence="4 10" id="KW-0812">Transmembrane</keyword>
<evidence type="ECO:0000256" key="4">
    <source>
        <dbReference type="ARBA" id="ARBA00022692"/>
    </source>
</evidence>
<keyword evidence="5" id="KW-0732">Signal</keyword>
<dbReference type="Pfam" id="PF13715">
    <property type="entry name" value="CarbopepD_reg_2"/>
    <property type="match status" value="1"/>
</dbReference>
<dbReference type="EMBL" id="BAABFN010000022">
    <property type="protein sequence ID" value="GAA4318941.1"/>
    <property type="molecule type" value="Genomic_DNA"/>
</dbReference>
<dbReference type="PROSITE" id="PS52016">
    <property type="entry name" value="TONB_DEPENDENT_REC_3"/>
    <property type="match status" value="1"/>
</dbReference>